<evidence type="ECO:0000313" key="2">
    <source>
        <dbReference type="Proteomes" id="UP000002014"/>
    </source>
</evidence>
<organism evidence="1 2">
    <name type="scientific">Prochlorococcus marinus (strain MIT 9215)</name>
    <dbReference type="NCBI Taxonomy" id="93060"/>
    <lineage>
        <taxon>Bacteria</taxon>
        <taxon>Bacillati</taxon>
        <taxon>Cyanobacteriota</taxon>
        <taxon>Cyanophyceae</taxon>
        <taxon>Synechococcales</taxon>
        <taxon>Prochlorococcaceae</taxon>
        <taxon>Prochlorococcus</taxon>
    </lineage>
</organism>
<dbReference type="KEGG" id="pmh:P9215_12691"/>
<sequence length="95" mass="10811">MDLAKLGIKAKNLLDNDPDAIFETDIEEGRLLICRTGIDKDDYRVSLEKQIEIEDEDGNFDEECEEISESGSSLEEIEEIIEYYLEEGGTEESIC</sequence>
<dbReference type="EMBL" id="CP000825">
    <property type="protein sequence ID" value="ABV50884.1"/>
    <property type="molecule type" value="Genomic_DNA"/>
</dbReference>
<dbReference type="AlphaFoldDB" id="A8G5K3"/>
<gene>
    <name evidence="1" type="ordered locus">P9215_12691</name>
</gene>
<dbReference type="RefSeq" id="WP_012007953.1">
    <property type="nucleotide sequence ID" value="NC_009840.1"/>
</dbReference>
<reference evidence="1 2" key="1">
    <citation type="journal article" date="2007" name="PLoS Genet.">
        <title>Patterns and implications of gene gain and loss in the evolution of Prochlorococcus.</title>
        <authorList>
            <person name="Kettler G.C."/>
            <person name="Martiny A.C."/>
            <person name="Huang K."/>
            <person name="Zucker J."/>
            <person name="Coleman M.L."/>
            <person name="Rodrigue S."/>
            <person name="Chen F."/>
            <person name="Lapidus A."/>
            <person name="Ferriera S."/>
            <person name="Johnson J."/>
            <person name="Steglich C."/>
            <person name="Church G.M."/>
            <person name="Richardson P."/>
            <person name="Chisholm S.W."/>
        </authorList>
    </citation>
    <scope>NUCLEOTIDE SEQUENCE [LARGE SCALE GENOMIC DNA]</scope>
    <source>
        <strain evidence="1 2">MIT 9215</strain>
    </source>
</reference>
<protein>
    <submittedName>
        <fullName evidence="1">Uncharacterized protein</fullName>
    </submittedName>
</protein>
<name>A8G5K3_PROM2</name>
<accession>A8G5K3</accession>
<dbReference type="HOGENOM" id="CLU_2370524_0_0_3"/>
<proteinExistence type="predicted"/>
<evidence type="ECO:0000313" key="1">
    <source>
        <dbReference type="EMBL" id="ABV50884.1"/>
    </source>
</evidence>
<dbReference type="Proteomes" id="UP000002014">
    <property type="component" value="Chromosome"/>
</dbReference>